<comment type="caution">
    <text evidence="5">The sequence shown here is derived from an EMBL/GenBank/DDBJ whole genome shotgun (WGS) entry which is preliminary data.</text>
</comment>
<dbReference type="GO" id="GO:0110001">
    <property type="term" value="C:toxin-antitoxin complex"/>
    <property type="evidence" value="ECO:0007669"/>
    <property type="project" value="InterPro"/>
</dbReference>
<dbReference type="InterPro" id="IPR052379">
    <property type="entry name" value="Type_VII_TA_RNase"/>
</dbReference>
<name>A0A0G0PIY1_9BACT</name>
<evidence type="ECO:0000256" key="3">
    <source>
        <dbReference type="ARBA" id="ARBA00022801"/>
    </source>
</evidence>
<dbReference type="Proteomes" id="UP000034893">
    <property type="component" value="Unassembled WGS sequence"/>
</dbReference>
<keyword evidence="1" id="KW-1277">Toxin-antitoxin system</keyword>
<dbReference type="Pfam" id="PF01934">
    <property type="entry name" value="HepT-like"/>
    <property type="match status" value="1"/>
</dbReference>
<dbReference type="InterPro" id="IPR008201">
    <property type="entry name" value="HepT-like"/>
</dbReference>
<dbReference type="PANTHER" id="PTHR33397">
    <property type="entry name" value="UPF0331 PROTEIN YUTE"/>
    <property type="match status" value="1"/>
</dbReference>
<evidence type="ECO:0000313" key="6">
    <source>
        <dbReference type="Proteomes" id="UP000034893"/>
    </source>
</evidence>
<keyword evidence="3" id="KW-0378">Hydrolase</keyword>
<keyword evidence="2" id="KW-0540">Nuclease</keyword>
<organism evidence="5 6">
    <name type="scientific">Candidatus Curtissbacteria bacterium GW2011_GWC2_38_9</name>
    <dbReference type="NCBI Taxonomy" id="1618414"/>
    <lineage>
        <taxon>Bacteria</taxon>
        <taxon>Candidatus Curtissiibacteriota</taxon>
    </lineage>
</organism>
<dbReference type="GO" id="GO:0004540">
    <property type="term" value="F:RNA nuclease activity"/>
    <property type="evidence" value="ECO:0007669"/>
    <property type="project" value="InterPro"/>
</dbReference>
<gene>
    <name evidence="5" type="ORF">UT12_C0017G0012</name>
</gene>
<evidence type="ECO:0000256" key="2">
    <source>
        <dbReference type="ARBA" id="ARBA00022722"/>
    </source>
</evidence>
<evidence type="ECO:0000256" key="4">
    <source>
        <dbReference type="ARBA" id="ARBA00024207"/>
    </source>
</evidence>
<comment type="similarity">
    <text evidence="4">Belongs to the HepT RNase toxin family.</text>
</comment>
<evidence type="ECO:0008006" key="7">
    <source>
        <dbReference type="Google" id="ProtNLM"/>
    </source>
</evidence>
<accession>A0A0G0PIY1</accession>
<dbReference type="NCBIfam" id="NF047751">
    <property type="entry name" value="HepT_toxin"/>
    <property type="match status" value="1"/>
</dbReference>
<dbReference type="PANTHER" id="PTHR33397:SF5">
    <property type="entry name" value="RNASE YUTE-RELATED"/>
    <property type="match status" value="1"/>
</dbReference>
<evidence type="ECO:0000313" key="5">
    <source>
        <dbReference type="EMBL" id="KKQ89291.1"/>
    </source>
</evidence>
<dbReference type="EMBL" id="LBVP01000017">
    <property type="protein sequence ID" value="KKQ89291.1"/>
    <property type="molecule type" value="Genomic_DNA"/>
</dbReference>
<proteinExistence type="inferred from homology"/>
<dbReference type="Gene3D" id="1.20.120.580">
    <property type="entry name" value="bsu32300-like"/>
    <property type="match status" value="1"/>
</dbReference>
<protein>
    <recommendedName>
        <fullName evidence="7">DUF86 domain-containing protein</fullName>
    </recommendedName>
</protein>
<reference evidence="5 6" key="1">
    <citation type="journal article" date="2015" name="Nature">
        <title>rRNA introns, odd ribosomes, and small enigmatic genomes across a large radiation of phyla.</title>
        <authorList>
            <person name="Brown C.T."/>
            <person name="Hug L.A."/>
            <person name="Thomas B.C."/>
            <person name="Sharon I."/>
            <person name="Castelle C.J."/>
            <person name="Singh A."/>
            <person name="Wilkins M.J."/>
            <person name="Williams K.H."/>
            <person name="Banfield J.F."/>
        </authorList>
    </citation>
    <scope>NUCLEOTIDE SEQUENCE [LARGE SCALE GENOMIC DNA]</scope>
</reference>
<dbReference type="InterPro" id="IPR037038">
    <property type="entry name" value="HepT-like_sf"/>
</dbReference>
<dbReference type="AlphaFoldDB" id="A0A0G0PIY1"/>
<dbReference type="GO" id="GO:0016787">
    <property type="term" value="F:hydrolase activity"/>
    <property type="evidence" value="ECO:0007669"/>
    <property type="project" value="UniProtKB-KW"/>
</dbReference>
<sequence>MLDTQRINERLREVRSRVYKLQSNFQNLSEEELLSNETSYNAAEHHLQIAIQACIDIASHIVATLGLPAPSKETAEVFKSLAKEKIITNEFAEVMKDVVSYRNVIVHGYLDVNRKITYENIQKHLPDLSKFAQYIERFLEKKAKALGL</sequence>
<evidence type="ECO:0000256" key="1">
    <source>
        <dbReference type="ARBA" id="ARBA00022649"/>
    </source>
</evidence>